<keyword evidence="1" id="KW-0732">Signal</keyword>
<sequence length="511" mass="58014">MAFQKLAFVVLSCALFASSLPEPFVRFDAESIQRPLQSTKARIQKVVSHEDGPPTFENKTIYEAIKGDPRFTRLTRAIKFSDDIVDQLNDSSSRVTFFATPDWALRKPDEDTLQDLLRYSGDVMQAQPEMYDLSTAIHAYEELAAMESSHDDSEKKRRRKFLRMLIRVILSYHIIPGEVSTQKLSEVSTYPTNLALRFAMHNEPQRIRVESSLIPPSTTVNFYSKVVSANTQTMNGLIHVVNRPLIPPITAFRELYMAPTMFSIFTSAWQRSGLTDALDLRWVHGKGDKKGHIEGTSVTTAFVPTNHAFELLPKQLQYYLFSPFGAHTLKKLLQFHVIPDLSLHTGMCRAKSDSHNLTFMLLDYIYNATSRHEHSIPRVHRADGESYDDPLAQFLGEIVDTEEYSVSDGFSELISSVNITAPTLLRKHPLTVNILKFNVTLPFPGPRRPHHVVTRVYANGQRVAVPDVVALNGAMHGMSTLLDPRKMGHDNSEGDDWEDWEDWLPKWAMEV</sequence>
<dbReference type="GO" id="GO:0016236">
    <property type="term" value="P:macroautophagy"/>
    <property type="evidence" value="ECO:0007669"/>
    <property type="project" value="TreeGrafter"/>
</dbReference>
<dbReference type="PANTHER" id="PTHR10900:SF122">
    <property type="entry name" value="FAS1 DOMAIN-CONTAINING PROTEIN"/>
    <property type="match status" value="1"/>
</dbReference>
<dbReference type="SUPFAM" id="SSF82153">
    <property type="entry name" value="FAS1 domain"/>
    <property type="match status" value="2"/>
</dbReference>
<evidence type="ECO:0000256" key="1">
    <source>
        <dbReference type="SAM" id="SignalP"/>
    </source>
</evidence>
<feature type="signal peptide" evidence="1">
    <location>
        <begin position="1"/>
        <end position="21"/>
    </location>
</feature>
<evidence type="ECO:0000313" key="4">
    <source>
        <dbReference type="Proteomes" id="UP001175227"/>
    </source>
</evidence>
<gene>
    <name evidence="3" type="ORF">IW261DRAFT_1332484</name>
</gene>
<dbReference type="InterPro" id="IPR050904">
    <property type="entry name" value="Adhesion/Biosynth-related"/>
</dbReference>
<dbReference type="Proteomes" id="UP001175227">
    <property type="component" value="Unassembled WGS sequence"/>
</dbReference>
<keyword evidence="4" id="KW-1185">Reference proteome</keyword>
<name>A0AA39UHW1_9AGAR</name>
<evidence type="ECO:0000259" key="2">
    <source>
        <dbReference type="PROSITE" id="PS50213"/>
    </source>
</evidence>
<dbReference type="GO" id="GO:0000329">
    <property type="term" value="C:fungal-type vacuole membrane"/>
    <property type="evidence" value="ECO:0007669"/>
    <property type="project" value="TreeGrafter"/>
</dbReference>
<dbReference type="PANTHER" id="PTHR10900">
    <property type="entry name" value="PERIOSTIN-RELATED"/>
    <property type="match status" value="1"/>
</dbReference>
<dbReference type="Gene3D" id="2.30.180.10">
    <property type="entry name" value="FAS1 domain"/>
    <property type="match status" value="2"/>
</dbReference>
<feature type="domain" description="FAS1" evidence="2">
    <location>
        <begin position="249"/>
        <end position="482"/>
    </location>
</feature>
<dbReference type="AlphaFoldDB" id="A0AA39UHW1"/>
<dbReference type="SMART" id="SM00554">
    <property type="entry name" value="FAS1"/>
    <property type="match status" value="2"/>
</dbReference>
<dbReference type="Pfam" id="PF02469">
    <property type="entry name" value="Fasciclin"/>
    <property type="match status" value="2"/>
</dbReference>
<dbReference type="PROSITE" id="PS50213">
    <property type="entry name" value="FAS1"/>
    <property type="match status" value="2"/>
</dbReference>
<evidence type="ECO:0000313" key="3">
    <source>
        <dbReference type="EMBL" id="KAK0483269.1"/>
    </source>
</evidence>
<feature type="chain" id="PRO_5041332649" description="FAS1 domain-containing protein" evidence="1">
    <location>
        <begin position="22"/>
        <end position="511"/>
    </location>
</feature>
<feature type="domain" description="FAS1" evidence="2">
    <location>
        <begin position="58"/>
        <end position="245"/>
    </location>
</feature>
<proteinExistence type="predicted"/>
<dbReference type="InterPro" id="IPR036378">
    <property type="entry name" value="FAS1_dom_sf"/>
</dbReference>
<comment type="caution">
    <text evidence="3">The sequence shown here is derived from an EMBL/GenBank/DDBJ whole genome shotgun (WGS) entry which is preliminary data.</text>
</comment>
<protein>
    <recommendedName>
        <fullName evidence="2">FAS1 domain-containing protein</fullName>
    </recommendedName>
</protein>
<dbReference type="InterPro" id="IPR000782">
    <property type="entry name" value="FAS1_domain"/>
</dbReference>
<organism evidence="3 4">
    <name type="scientific">Armillaria novae-zelandiae</name>
    <dbReference type="NCBI Taxonomy" id="153914"/>
    <lineage>
        <taxon>Eukaryota</taxon>
        <taxon>Fungi</taxon>
        <taxon>Dikarya</taxon>
        <taxon>Basidiomycota</taxon>
        <taxon>Agaricomycotina</taxon>
        <taxon>Agaricomycetes</taxon>
        <taxon>Agaricomycetidae</taxon>
        <taxon>Agaricales</taxon>
        <taxon>Marasmiineae</taxon>
        <taxon>Physalacriaceae</taxon>
        <taxon>Armillaria</taxon>
    </lineage>
</organism>
<dbReference type="GO" id="GO:0005615">
    <property type="term" value="C:extracellular space"/>
    <property type="evidence" value="ECO:0007669"/>
    <property type="project" value="TreeGrafter"/>
</dbReference>
<dbReference type="EMBL" id="JAUEPR010000006">
    <property type="protein sequence ID" value="KAK0483269.1"/>
    <property type="molecule type" value="Genomic_DNA"/>
</dbReference>
<accession>A0AA39UHW1</accession>
<reference evidence="3" key="1">
    <citation type="submission" date="2023-06" db="EMBL/GenBank/DDBJ databases">
        <authorList>
            <consortium name="Lawrence Berkeley National Laboratory"/>
            <person name="Ahrendt S."/>
            <person name="Sahu N."/>
            <person name="Indic B."/>
            <person name="Wong-Bajracharya J."/>
            <person name="Merenyi Z."/>
            <person name="Ke H.-M."/>
            <person name="Monk M."/>
            <person name="Kocsube S."/>
            <person name="Drula E."/>
            <person name="Lipzen A."/>
            <person name="Balint B."/>
            <person name="Henrissat B."/>
            <person name="Andreopoulos B."/>
            <person name="Martin F.M."/>
            <person name="Harder C.B."/>
            <person name="Rigling D."/>
            <person name="Ford K.L."/>
            <person name="Foster G.D."/>
            <person name="Pangilinan J."/>
            <person name="Papanicolaou A."/>
            <person name="Barry K."/>
            <person name="LaButti K."/>
            <person name="Viragh M."/>
            <person name="Koriabine M."/>
            <person name="Yan M."/>
            <person name="Riley R."/>
            <person name="Champramary S."/>
            <person name="Plett K.L."/>
            <person name="Tsai I.J."/>
            <person name="Slot J."/>
            <person name="Sipos G."/>
            <person name="Plett J."/>
            <person name="Nagy L.G."/>
            <person name="Grigoriev I.V."/>
        </authorList>
    </citation>
    <scope>NUCLEOTIDE SEQUENCE</scope>
    <source>
        <strain evidence="3">ICMP 16352</strain>
    </source>
</reference>